<dbReference type="EMBL" id="JBHSFW010000009">
    <property type="protein sequence ID" value="MFC4619517.1"/>
    <property type="molecule type" value="Genomic_DNA"/>
</dbReference>
<keyword evidence="3 5" id="KW-1133">Transmembrane helix</keyword>
<dbReference type="InterPro" id="IPR010652">
    <property type="entry name" value="DUF1232"/>
</dbReference>
<protein>
    <submittedName>
        <fullName evidence="7">YkvA family protein</fullName>
    </submittedName>
</protein>
<evidence type="ECO:0000256" key="2">
    <source>
        <dbReference type="ARBA" id="ARBA00022692"/>
    </source>
</evidence>
<accession>A0ABV9GNB6</accession>
<dbReference type="Proteomes" id="UP001596022">
    <property type="component" value="Unassembled WGS sequence"/>
</dbReference>
<dbReference type="Pfam" id="PF06803">
    <property type="entry name" value="DUF1232"/>
    <property type="match status" value="1"/>
</dbReference>
<evidence type="ECO:0000313" key="8">
    <source>
        <dbReference type="Proteomes" id="UP001596022"/>
    </source>
</evidence>
<organism evidence="7 8">
    <name type="scientific">Camelliibacillus cellulosilyticus</name>
    <dbReference type="NCBI Taxonomy" id="2174486"/>
    <lineage>
        <taxon>Bacteria</taxon>
        <taxon>Bacillati</taxon>
        <taxon>Bacillota</taxon>
        <taxon>Bacilli</taxon>
        <taxon>Bacillales</taxon>
        <taxon>Sporolactobacillaceae</taxon>
        <taxon>Camelliibacillus</taxon>
    </lineage>
</organism>
<reference evidence="8" key="1">
    <citation type="journal article" date="2019" name="Int. J. Syst. Evol. Microbiol.">
        <title>The Global Catalogue of Microorganisms (GCM) 10K type strain sequencing project: providing services to taxonomists for standard genome sequencing and annotation.</title>
        <authorList>
            <consortium name="The Broad Institute Genomics Platform"/>
            <consortium name="The Broad Institute Genome Sequencing Center for Infectious Disease"/>
            <person name="Wu L."/>
            <person name="Ma J."/>
        </authorList>
    </citation>
    <scope>NUCLEOTIDE SEQUENCE [LARGE SCALE GENOMIC DNA]</scope>
    <source>
        <strain evidence="8">CGMCC 1.16306</strain>
    </source>
</reference>
<evidence type="ECO:0000256" key="4">
    <source>
        <dbReference type="ARBA" id="ARBA00023136"/>
    </source>
</evidence>
<feature type="transmembrane region" description="Helical" evidence="5">
    <location>
        <begin position="130"/>
        <end position="150"/>
    </location>
</feature>
<feature type="transmembrane region" description="Helical" evidence="5">
    <location>
        <begin position="61"/>
        <end position="78"/>
    </location>
</feature>
<evidence type="ECO:0000313" key="7">
    <source>
        <dbReference type="EMBL" id="MFC4619517.1"/>
    </source>
</evidence>
<name>A0ABV9GNB6_9BACL</name>
<evidence type="ECO:0000259" key="6">
    <source>
        <dbReference type="Pfam" id="PF06803"/>
    </source>
</evidence>
<comment type="subcellular location">
    <subcellularLocation>
        <location evidence="1">Endomembrane system</location>
        <topology evidence="1">Multi-pass membrane protein</topology>
    </subcellularLocation>
</comment>
<evidence type="ECO:0000256" key="3">
    <source>
        <dbReference type="ARBA" id="ARBA00022989"/>
    </source>
</evidence>
<feature type="transmembrane region" description="Helical" evidence="5">
    <location>
        <begin position="84"/>
        <end position="109"/>
    </location>
</feature>
<comment type="caution">
    <text evidence="7">The sequence shown here is derived from an EMBL/GenBank/DDBJ whole genome shotgun (WGS) entry which is preliminary data.</text>
</comment>
<proteinExistence type="predicted"/>
<evidence type="ECO:0000256" key="5">
    <source>
        <dbReference type="SAM" id="Phobius"/>
    </source>
</evidence>
<evidence type="ECO:0000256" key="1">
    <source>
        <dbReference type="ARBA" id="ARBA00004127"/>
    </source>
</evidence>
<keyword evidence="4 5" id="KW-0472">Membrane</keyword>
<sequence length="154" mass="17377">MGKKVGLKHSNKQQSRSTFKMLIKDIGGMAEQPSKLKGLVKNVKQNVYVLYLAYRHSDTPWYAKVFSLFIVAYALSPIDFIPDVIPVLGFLDEAIILPLGILGAFAMIPDSVLQECRKTASEPHHMLRKNWVAGAVIILLWLVLAAWILFKWIL</sequence>
<keyword evidence="8" id="KW-1185">Reference proteome</keyword>
<feature type="domain" description="DUF1232" evidence="6">
    <location>
        <begin position="63"/>
        <end position="99"/>
    </location>
</feature>
<keyword evidence="2 5" id="KW-0812">Transmembrane</keyword>
<gene>
    <name evidence="7" type="ORF">ACFO4N_12420</name>
</gene>